<feature type="binding site" evidence="3">
    <location>
        <position position="47"/>
    </location>
    <ligand>
        <name>a divalent metal cation</name>
        <dbReference type="ChEBI" id="CHEBI:60240"/>
    </ligand>
</feature>
<organism evidence="4 5">
    <name type="scientific">Pullulanibacillus camelliae</name>
    <dbReference type="NCBI Taxonomy" id="1707096"/>
    <lineage>
        <taxon>Bacteria</taxon>
        <taxon>Bacillati</taxon>
        <taxon>Bacillota</taxon>
        <taxon>Bacilli</taxon>
        <taxon>Bacillales</taxon>
        <taxon>Sporolactobacillaceae</taxon>
        <taxon>Pullulanibacillus</taxon>
    </lineage>
</organism>
<gene>
    <name evidence="4" type="primary">yjoA</name>
    <name evidence="4" type="ORF">GCM10011391_10170</name>
</gene>
<dbReference type="EMBL" id="BMIR01000003">
    <property type="protein sequence ID" value="GGE33473.1"/>
    <property type="molecule type" value="Genomic_DNA"/>
</dbReference>
<dbReference type="Pfam" id="PF05163">
    <property type="entry name" value="DinB"/>
    <property type="match status" value="1"/>
</dbReference>
<reference evidence="4" key="2">
    <citation type="submission" date="2020-09" db="EMBL/GenBank/DDBJ databases">
        <authorList>
            <person name="Sun Q."/>
            <person name="Zhou Y."/>
        </authorList>
    </citation>
    <scope>NUCLEOTIDE SEQUENCE</scope>
    <source>
        <strain evidence="4">CGMCC 1.15371</strain>
    </source>
</reference>
<dbReference type="SUPFAM" id="SSF109854">
    <property type="entry name" value="DinB/YfiT-like putative metalloenzymes"/>
    <property type="match status" value="1"/>
</dbReference>
<reference evidence="4" key="1">
    <citation type="journal article" date="2014" name="Int. J. Syst. Evol. Microbiol.">
        <title>Complete genome sequence of Corynebacterium casei LMG S-19264T (=DSM 44701T), isolated from a smear-ripened cheese.</title>
        <authorList>
            <consortium name="US DOE Joint Genome Institute (JGI-PGF)"/>
            <person name="Walter F."/>
            <person name="Albersmeier A."/>
            <person name="Kalinowski J."/>
            <person name="Ruckert C."/>
        </authorList>
    </citation>
    <scope>NUCLEOTIDE SEQUENCE</scope>
    <source>
        <strain evidence="4">CGMCC 1.15371</strain>
    </source>
</reference>
<evidence type="ECO:0000313" key="4">
    <source>
        <dbReference type="EMBL" id="GGE33473.1"/>
    </source>
</evidence>
<evidence type="ECO:0000313" key="5">
    <source>
        <dbReference type="Proteomes" id="UP000628775"/>
    </source>
</evidence>
<keyword evidence="5" id="KW-1185">Reference proteome</keyword>
<feature type="binding site" evidence="3">
    <location>
        <position position="137"/>
    </location>
    <ligand>
        <name>a divalent metal cation</name>
        <dbReference type="ChEBI" id="CHEBI:60240"/>
    </ligand>
</feature>
<evidence type="ECO:0000256" key="1">
    <source>
        <dbReference type="ARBA" id="ARBA00008635"/>
    </source>
</evidence>
<proteinExistence type="inferred from homology"/>
<feature type="binding site" evidence="3">
    <location>
        <position position="133"/>
    </location>
    <ligand>
        <name>a divalent metal cation</name>
        <dbReference type="ChEBI" id="CHEBI:60240"/>
    </ligand>
</feature>
<dbReference type="Gene3D" id="1.20.120.450">
    <property type="entry name" value="dinb family like domain"/>
    <property type="match status" value="1"/>
</dbReference>
<dbReference type="GO" id="GO:0046872">
    <property type="term" value="F:metal ion binding"/>
    <property type="evidence" value="ECO:0007669"/>
    <property type="project" value="UniProtKB-KW"/>
</dbReference>
<protein>
    <recommendedName>
        <fullName evidence="6">Damage-inducible protein DinB</fullName>
    </recommendedName>
</protein>
<keyword evidence="2 3" id="KW-0479">Metal-binding</keyword>
<accession>A0A8J2YG44</accession>
<dbReference type="AlphaFoldDB" id="A0A8J2YG44"/>
<comment type="caution">
    <text evidence="4">The sequence shown here is derived from an EMBL/GenBank/DDBJ whole genome shotgun (WGS) entry which is preliminary data.</text>
</comment>
<dbReference type="Proteomes" id="UP000628775">
    <property type="component" value="Unassembled WGS sequence"/>
</dbReference>
<dbReference type="InterPro" id="IPR034660">
    <property type="entry name" value="DinB/YfiT-like"/>
</dbReference>
<evidence type="ECO:0000256" key="3">
    <source>
        <dbReference type="PIRSR" id="PIRSR607837-1"/>
    </source>
</evidence>
<sequence>MGQVEAFMQEWLRHRRVLEELLQPIKTEHMDFKPWDNAMTLSELTLHVAYWSKAFVTLVKTGVNDFAKLVAEEPRASVYQTMDEIRQTVSQWTEETKQAFSTLRPEDLEVVNVSQHPNFRGPRKLFLQMMRDHEIHHKGQLFIYARMVGVKEVPFFIRL</sequence>
<dbReference type="InterPro" id="IPR007837">
    <property type="entry name" value="DinB"/>
</dbReference>
<comment type="similarity">
    <text evidence="1">Belongs to the DinB family.</text>
</comment>
<name>A0A8J2YG44_9BACL</name>
<evidence type="ECO:0000256" key="2">
    <source>
        <dbReference type="ARBA" id="ARBA00022723"/>
    </source>
</evidence>
<evidence type="ECO:0008006" key="6">
    <source>
        <dbReference type="Google" id="ProtNLM"/>
    </source>
</evidence>
<dbReference type="RefSeq" id="WP_188690077.1">
    <property type="nucleotide sequence ID" value="NZ_BMIR01000003.1"/>
</dbReference>